<dbReference type="EMBL" id="BMIS01000014">
    <property type="protein sequence ID" value="GGE76550.1"/>
    <property type="molecule type" value="Genomic_DNA"/>
</dbReference>
<accession>A0A917AWU2</accession>
<organism evidence="2 3">
    <name type="scientific">Nesterenkonia cremea</name>
    <dbReference type="NCBI Taxonomy" id="1882340"/>
    <lineage>
        <taxon>Bacteria</taxon>
        <taxon>Bacillati</taxon>
        <taxon>Actinomycetota</taxon>
        <taxon>Actinomycetes</taxon>
        <taxon>Micrococcales</taxon>
        <taxon>Micrococcaceae</taxon>
        <taxon>Nesterenkonia</taxon>
    </lineage>
</organism>
<evidence type="ECO:0000313" key="3">
    <source>
        <dbReference type="Proteomes" id="UP000633136"/>
    </source>
</evidence>
<comment type="caution">
    <text evidence="2">The sequence shown here is derived from an EMBL/GenBank/DDBJ whole genome shotgun (WGS) entry which is preliminary data.</text>
</comment>
<evidence type="ECO:0000313" key="2">
    <source>
        <dbReference type="EMBL" id="GGE76550.1"/>
    </source>
</evidence>
<name>A0A917AWU2_9MICC</name>
<reference evidence="2" key="1">
    <citation type="journal article" date="2014" name="Int. J. Syst. Evol. Microbiol.">
        <title>Complete genome sequence of Corynebacterium casei LMG S-19264T (=DSM 44701T), isolated from a smear-ripened cheese.</title>
        <authorList>
            <consortium name="US DOE Joint Genome Institute (JGI-PGF)"/>
            <person name="Walter F."/>
            <person name="Albersmeier A."/>
            <person name="Kalinowski J."/>
            <person name="Ruckert C."/>
        </authorList>
    </citation>
    <scope>NUCLEOTIDE SEQUENCE</scope>
    <source>
        <strain evidence="2">CGMCC 1.15388</strain>
    </source>
</reference>
<dbReference type="Proteomes" id="UP000633136">
    <property type="component" value="Unassembled WGS sequence"/>
</dbReference>
<protein>
    <recommendedName>
        <fullName evidence="4">YCII-related domain-containing protein</fullName>
    </recommendedName>
</protein>
<reference evidence="2" key="2">
    <citation type="submission" date="2020-09" db="EMBL/GenBank/DDBJ databases">
        <authorList>
            <person name="Sun Q."/>
            <person name="Zhou Y."/>
        </authorList>
    </citation>
    <scope>NUCLEOTIDE SEQUENCE</scope>
    <source>
        <strain evidence="2">CGMCC 1.15388</strain>
    </source>
</reference>
<sequence length="106" mass="11684">MSTPTHLLIHHYTPGTGPQEGTPELESEMAIWAEIDTELRRSGQLIEGWALQPTHLQLGQTDDDSNKQVTFAVHALAADDDGAAQAIAQRMPHLSYGSTTIHRLMR</sequence>
<feature type="region of interest" description="Disordered" evidence="1">
    <location>
        <begin position="1"/>
        <end position="23"/>
    </location>
</feature>
<dbReference type="RefSeq" id="WP_188686246.1">
    <property type="nucleotide sequence ID" value="NZ_BMIS01000014.1"/>
</dbReference>
<keyword evidence="3" id="KW-1185">Reference proteome</keyword>
<gene>
    <name evidence="2" type="ORF">GCM10011401_24890</name>
</gene>
<dbReference type="AlphaFoldDB" id="A0A917AWU2"/>
<evidence type="ECO:0000256" key="1">
    <source>
        <dbReference type="SAM" id="MobiDB-lite"/>
    </source>
</evidence>
<evidence type="ECO:0008006" key="4">
    <source>
        <dbReference type="Google" id="ProtNLM"/>
    </source>
</evidence>
<proteinExistence type="predicted"/>